<evidence type="ECO:0000313" key="1">
    <source>
        <dbReference type="EMBL" id="SBV53207.1"/>
    </source>
</evidence>
<proteinExistence type="predicted"/>
<evidence type="ECO:0000313" key="2">
    <source>
        <dbReference type="Proteomes" id="UP000092503"/>
    </source>
</evidence>
<gene>
    <name evidence="1" type="ORF">XBLMG947_4017</name>
</gene>
<protein>
    <submittedName>
        <fullName evidence="1">Uncharacterized protein</fullName>
    </submittedName>
</protein>
<dbReference type="STRING" id="56449.XBLMG947_4017"/>
<dbReference type="AlphaFoldDB" id="A0A1C3NS41"/>
<sequence>MELSKAMLDELTAGYKTPQELRRCTRRCSST</sequence>
<dbReference type="Proteomes" id="UP000092503">
    <property type="component" value="Unassembled WGS sequence"/>
</dbReference>
<organism evidence="1 2">
    <name type="scientific">Xanthomonas bromi</name>
    <dbReference type="NCBI Taxonomy" id="56449"/>
    <lineage>
        <taxon>Bacteria</taxon>
        <taxon>Pseudomonadati</taxon>
        <taxon>Pseudomonadota</taxon>
        <taxon>Gammaproteobacteria</taxon>
        <taxon>Lysobacterales</taxon>
        <taxon>Lysobacteraceae</taxon>
        <taxon>Xanthomonas</taxon>
    </lineage>
</organism>
<dbReference type="EMBL" id="FLTX01000086">
    <property type="protein sequence ID" value="SBV53207.1"/>
    <property type="molecule type" value="Genomic_DNA"/>
</dbReference>
<accession>A0A1C3NS41</accession>
<reference evidence="1 2" key="1">
    <citation type="submission" date="2016-06" db="EMBL/GenBank/DDBJ databases">
        <authorList>
            <person name="Kjaerup R.B."/>
            <person name="Dalgaard T.S."/>
            <person name="Juul-Madsen H.R."/>
        </authorList>
    </citation>
    <scope>NUCLEOTIDE SEQUENCE [LARGE SCALE GENOMIC DNA]</scope>
    <source>
        <strain evidence="1">LMG947</strain>
    </source>
</reference>
<name>A0A1C3NS41_9XANT</name>